<name>A0ABR9WFW3_9BACT</name>
<feature type="signal peptide" evidence="1">
    <location>
        <begin position="1"/>
        <end position="19"/>
    </location>
</feature>
<accession>A0ABR9WFW3</accession>
<dbReference type="RefSeq" id="WP_194122351.1">
    <property type="nucleotide sequence ID" value="NZ_JACYGY010000001.1"/>
</dbReference>
<proteinExistence type="predicted"/>
<organism evidence="2 3">
    <name type="scientific">Dyadobacter subterraneus</name>
    <dbReference type="NCBI Taxonomy" id="2773304"/>
    <lineage>
        <taxon>Bacteria</taxon>
        <taxon>Pseudomonadati</taxon>
        <taxon>Bacteroidota</taxon>
        <taxon>Cytophagia</taxon>
        <taxon>Cytophagales</taxon>
        <taxon>Spirosomataceae</taxon>
        <taxon>Dyadobacter</taxon>
    </lineage>
</organism>
<evidence type="ECO:0000256" key="1">
    <source>
        <dbReference type="SAM" id="SignalP"/>
    </source>
</evidence>
<evidence type="ECO:0000313" key="2">
    <source>
        <dbReference type="EMBL" id="MBE9464283.1"/>
    </source>
</evidence>
<dbReference type="EMBL" id="JACYGY010000001">
    <property type="protein sequence ID" value="MBE9464283.1"/>
    <property type="molecule type" value="Genomic_DNA"/>
</dbReference>
<comment type="caution">
    <text evidence="2">The sequence shown here is derived from an EMBL/GenBank/DDBJ whole genome shotgun (WGS) entry which is preliminary data.</text>
</comment>
<evidence type="ECO:0000313" key="3">
    <source>
        <dbReference type="Proteomes" id="UP000634134"/>
    </source>
</evidence>
<protein>
    <submittedName>
        <fullName evidence="2">Uncharacterized protein</fullName>
    </submittedName>
</protein>
<reference evidence="3" key="1">
    <citation type="submission" date="2023-07" db="EMBL/GenBank/DDBJ databases">
        <title>Dyadobacter sp. nov 'subterranea' isolated from contaminted grondwater.</title>
        <authorList>
            <person name="Szabo I."/>
            <person name="Al-Omari J."/>
            <person name="Szerdahelyi S.G."/>
            <person name="Rado J."/>
        </authorList>
    </citation>
    <scope>NUCLEOTIDE SEQUENCE [LARGE SCALE GENOMIC DNA]</scope>
    <source>
        <strain evidence="3">UP-52</strain>
    </source>
</reference>
<feature type="chain" id="PRO_5047328055" evidence="1">
    <location>
        <begin position="20"/>
        <end position="233"/>
    </location>
</feature>
<sequence length="233" mass="27306">MKSCLLTILFLHCAAFTFAQNTPKVYRAKNGSNISKNIPYQEQYQFDQFKPGKVYFRNGRIANALLNYNLFYGEIEFIGPQKDTLLLTDQNFMDSIAVGSEIFYFLPKQGHVQEIKNYGKIRLGEKLVLTVLDNERESAFNHYSATSAISNYKTFSNQNGYQWMKPTDKVVFKRKSDYFFIDKNQRFYIPTKAILLKLYRDNNKEIITYIKEENIDFSKQPDLMKILDFCSSL</sequence>
<keyword evidence="3" id="KW-1185">Reference proteome</keyword>
<gene>
    <name evidence="2" type="ORF">IEE83_20540</name>
</gene>
<dbReference type="Proteomes" id="UP000634134">
    <property type="component" value="Unassembled WGS sequence"/>
</dbReference>
<keyword evidence="1" id="KW-0732">Signal</keyword>